<dbReference type="STRING" id="200324.A0A2N5VW00"/>
<organism evidence="6 7">
    <name type="scientific">Puccinia coronata f. sp. avenae</name>
    <dbReference type="NCBI Taxonomy" id="200324"/>
    <lineage>
        <taxon>Eukaryota</taxon>
        <taxon>Fungi</taxon>
        <taxon>Dikarya</taxon>
        <taxon>Basidiomycota</taxon>
        <taxon>Pucciniomycotina</taxon>
        <taxon>Pucciniomycetes</taxon>
        <taxon>Pucciniales</taxon>
        <taxon>Pucciniaceae</taxon>
        <taxon>Puccinia</taxon>
    </lineage>
</organism>
<dbReference type="GO" id="GO:0008270">
    <property type="term" value="F:zinc ion binding"/>
    <property type="evidence" value="ECO:0007669"/>
    <property type="project" value="InterPro"/>
</dbReference>
<dbReference type="PROSITE" id="PS50994">
    <property type="entry name" value="INTEGRASE"/>
    <property type="match status" value="1"/>
</dbReference>
<keyword evidence="7" id="KW-1185">Reference proteome</keyword>
<dbReference type="InterPro" id="IPR036397">
    <property type="entry name" value="RNaseH_sf"/>
</dbReference>
<dbReference type="Gene3D" id="3.30.420.10">
    <property type="entry name" value="Ribonuclease H-like superfamily/Ribonuclease H"/>
    <property type="match status" value="1"/>
</dbReference>
<dbReference type="SUPFAM" id="SSF56672">
    <property type="entry name" value="DNA/RNA polymerases"/>
    <property type="match status" value="1"/>
</dbReference>
<keyword evidence="1" id="KW-0507">mRNA processing</keyword>
<evidence type="ECO:0000313" key="7">
    <source>
        <dbReference type="Proteomes" id="UP000235388"/>
    </source>
</evidence>
<dbReference type="InterPro" id="IPR043502">
    <property type="entry name" value="DNA/RNA_pol_sf"/>
</dbReference>
<evidence type="ECO:0000313" key="6">
    <source>
        <dbReference type="EMBL" id="PLW54132.1"/>
    </source>
</evidence>
<evidence type="ECO:0000259" key="5">
    <source>
        <dbReference type="PROSITE" id="PS50994"/>
    </source>
</evidence>
<feature type="region of interest" description="Disordered" evidence="4">
    <location>
        <begin position="359"/>
        <end position="388"/>
    </location>
</feature>
<name>A0A2N5VW00_9BASI</name>
<dbReference type="InterPro" id="IPR001584">
    <property type="entry name" value="Integrase_cat-core"/>
</dbReference>
<evidence type="ECO:0000256" key="1">
    <source>
        <dbReference type="ARBA" id="ARBA00022664"/>
    </source>
</evidence>
<dbReference type="InterPro" id="IPR036875">
    <property type="entry name" value="Znf_CCHC_sf"/>
</dbReference>
<evidence type="ECO:0000256" key="2">
    <source>
        <dbReference type="ARBA" id="ARBA00022884"/>
    </source>
</evidence>
<keyword evidence="3" id="KW-0175">Coiled coil</keyword>
<feature type="coiled-coil region" evidence="3">
    <location>
        <begin position="7"/>
        <end position="34"/>
    </location>
</feature>
<feature type="region of interest" description="Disordered" evidence="4">
    <location>
        <begin position="288"/>
        <end position="307"/>
    </location>
</feature>
<dbReference type="InterPro" id="IPR013103">
    <property type="entry name" value="RVT_2"/>
</dbReference>
<dbReference type="GO" id="GO:0003723">
    <property type="term" value="F:RNA binding"/>
    <property type="evidence" value="ECO:0007669"/>
    <property type="project" value="UniProtKB-KW"/>
</dbReference>
<dbReference type="PANTHER" id="PTHR11439">
    <property type="entry name" value="GAG-POL-RELATED RETROTRANSPOSON"/>
    <property type="match status" value="1"/>
</dbReference>
<feature type="region of interest" description="Disordered" evidence="4">
    <location>
        <begin position="1443"/>
        <end position="1477"/>
    </location>
</feature>
<dbReference type="GO" id="GO:0005634">
    <property type="term" value="C:nucleus"/>
    <property type="evidence" value="ECO:0007669"/>
    <property type="project" value="UniProtKB-ARBA"/>
</dbReference>
<protein>
    <recommendedName>
        <fullName evidence="5">Integrase catalytic domain-containing protein</fullName>
    </recommendedName>
</protein>
<evidence type="ECO:0000256" key="4">
    <source>
        <dbReference type="SAM" id="MobiDB-lite"/>
    </source>
</evidence>
<dbReference type="PANTHER" id="PTHR11439:SF483">
    <property type="entry name" value="PEPTIDE SYNTHASE GLIP-LIKE, PUTATIVE (AFU_ORTHOLOGUE AFUA_3G12920)-RELATED"/>
    <property type="match status" value="1"/>
</dbReference>
<gene>
    <name evidence="6" type="ORF">PCANC_06470</name>
</gene>
<dbReference type="GO" id="GO:0006397">
    <property type="term" value="P:mRNA processing"/>
    <property type="evidence" value="ECO:0007669"/>
    <property type="project" value="UniProtKB-KW"/>
</dbReference>
<feature type="domain" description="Integrase catalytic" evidence="5">
    <location>
        <begin position="588"/>
        <end position="751"/>
    </location>
</feature>
<dbReference type="InterPro" id="IPR057670">
    <property type="entry name" value="SH3_retrovirus"/>
</dbReference>
<proteinExistence type="predicted"/>
<dbReference type="Pfam" id="PF25597">
    <property type="entry name" value="SH3_retrovirus"/>
    <property type="match status" value="1"/>
</dbReference>
<sequence length="1477" mass="165371">MDQNQTIQALQAQLAEIQRNLATQNEIVASLSANQHQHNPNSQRDSMADYLMKQFIKSPASVFNEVNPRKPTLAFDGSNWTEWEAALNRTLQHAFLSNKSFIGDDDLFSVMNLVQNQAVTSLMRNTIDSSLLSIAESSEINSSKELFDHLKSKCKRSGRRHKLILVEKIIKIASEQPPASKSWLARFCAIISDIERAKINVDKLGGLLLQSLATAPAGVDSKNFEYSISQPLDDMSTVPTFGQVTTLIQSALSKVKTNNQLAPGSIPSDVEMAVQAIRPAYKGRYLPPQLRQEDSNTGHAPQSQSGKFSIEKASFYQGKAPSDSLKTKHGWQCLYCREIGHWYADCKSYWHDVRHGKVEPPPPNHNEQGSRFVPPPRAAAPPTNTNGRLRKIDIPEANDGTVLLDSGSTINVSGDSMFFTPKRTLDSPLLISLAISKYVASIKSVGSLKIPTPTGFMEVDDVYYCPGINGSILSTGRLLTSGWQLRHEETEAWLTNPDGNSFYLDFKNFCWTVKTQQDAMLSKVSQKPSYDPYLWHVCLGHVSESVVRRFLKTNLPEVKLDKKPFFCEQCARSKALDLKSNGVASDLPRKNPLDLCMTDVAGPFNLDINGCRFLLTMRDHASTYTFCDVMASRSEVPDKIMKWVLHLRNACGKTPTYMRCDNAAEYIGNLKERLAKVGTTLAPVSPYHPQQNGEAERYNRTVGDMARTMLHAARLPKIYWSYAYLTAAYLQNRIPNKRVATSPLQALYKVPPCPDTLYPFGARAIVTVPKESRYDKLDERGVECHLLGYSKAGAGWLFYSPTQRRMIHTTSAIFPDFQALEVKKESKKTDIDFIVNQIQLVLGGEPTAELAAAELKAIESLPVGPEPNIPKNIKSALKGNDGSNWRQAAEYELAKFKSLGVWEPVNPYAGVKVLGARWVFTIKRLPDGSIDKFRARYVAKGFNQTLGVDCNKTYAPTALLNTLRMLISLARQNNYATASFDISSAYLYSPIEEEVYVQPPIELFPQWKGKIMRLKKAMYGTRQAARCWWKFFKSKMESIGFVASELEPSLFICRKGHEFVVIWLHVDDGFAMASSSSVLEELHSAMSKEMEVKWSVKVEKIVGIRIEEVDGNVEMDQHMMVEQILEGYSRTYYPRRSTLPETTLETNSGEEVNATGYRSTIGSLMYLCSGTRPDLTYSVNLLARFSANPSTAHWEALDILIGYLKRTKDMSLAFSDGGSALQLWSDANWGGEHERSTSGYIIKHNGNPIAWGAKRQTVVALSTCAAEYIALSDGTQQLAQLNNLLIDMNHVIPMEIFCDNEAAILIAGDNASKKKTRYLSRAFYFINDFIRQYGIQIQWTSTQDQLADIFTKRLGPNLIEKALRKLNVKISNHVKLTNMGGSVRSCYLLSRETLRLPFPNRFGRPEPDATVADQPPPGLLQSCPCVFSQFSVKLAVASTMKEISTRHTRRNSCSHSTTPIQKETREANQSSRDDRSK</sequence>
<comment type="caution">
    <text evidence="6">The sequence shown here is derived from an EMBL/GenBank/DDBJ whole genome shotgun (WGS) entry which is preliminary data.</text>
</comment>
<dbReference type="GO" id="GO:0015074">
    <property type="term" value="P:DNA integration"/>
    <property type="evidence" value="ECO:0007669"/>
    <property type="project" value="InterPro"/>
</dbReference>
<dbReference type="OrthoDB" id="3344688at2759"/>
<dbReference type="CDD" id="cd09272">
    <property type="entry name" value="RNase_HI_RT_Ty1"/>
    <property type="match status" value="1"/>
</dbReference>
<dbReference type="Proteomes" id="UP000235388">
    <property type="component" value="Unassembled WGS sequence"/>
</dbReference>
<dbReference type="SUPFAM" id="SSF57756">
    <property type="entry name" value="Retrovirus zinc finger-like domains"/>
    <property type="match status" value="1"/>
</dbReference>
<dbReference type="InterPro" id="IPR012337">
    <property type="entry name" value="RNaseH-like_sf"/>
</dbReference>
<reference evidence="6 7" key="1">
    <citation type="submission" date="2017-11" db="EMBL/GenBank/DDBJ databases">
        <title>De novo assembly and phasing of dikaryotic genomes from two isolates of Puccinia coronata f. sp. avenae, the causal agent of oat crown rust.</title>
        <authorList>
            <person name="Miller M.E."/>
            <person name="Zhang Y."/>
            <person name="Omidvar V."/>
            <person name="Sperschneider J."/>
            <person name="Schwessinger B."/>
            <person name="Raley C."/>
            <person name="Palmer J.M."/>
            <person name="Garnica D."/>
            <person name="Upadhyaya N."/>
            <person name="Rathjen J."/>
            <person name="Taylor J.M."/>
            <person name="Park R.F."/>
            <person name="Dodds P.N."/>
            <person name="Hirsch C.D."/>
            <person name="Kianian S.F."/>
            <person name="Figueroa M."/>
        </authorList>
    </citation>
    <scope>NUCLEOTIDE SEQUENCE [LARGE SCALE GENOMIC DNA]</scope>
    <source>
        <strain evidence="6">12NC29</strain>
    </source>
</reference>
<dbReference type="SUPFAM" id="SSF53098">
    <property type="entry name" value="Ribonuclease H-like"/>
    <property type="match status" value="1"/>
</dbReference>
<dbReference type="Pfam" id="PF07727">
    <property type="entry name" value="RVT_2"/>
    <property type="match status" value="1"/>
</dbReference>
<keyword evidence="2" id="KW-0694">RNA-binding</keyword>
<feature type="compositionally biased region" description="Basic and acidic residues" evidence="4">
    <location>
        <begin position="1462"/>
        <end position="1477"/>
    </location>
</feature>
<dbReference type="EMBL" id="PGCJ01000050">
    <property type="protein sequence ID" value="PLW54132.1"/>
    <property type="molecule type" value="Genomic_DNA"/>
</dbReference>
<accession>A0A2N5VW00</accession>
<feature type="compositionally biased region" description="Polar residues" evidence="4">
    <location>
        <begin position="297"/>
        <end position="307"/>
    </location>
</feature>
<evidence type="ECO:0000256" key="3">
    <source>
        <dbReference type="SAM" id="Coils"/>
    </source>
</evidence>